<evidence type="ECO:0000256" key="1">
    <source>
        <dbReference type="SAM" id="SignalP"/>
    </source>
</evidence>
<dbReference type="PANTHER" id="PTHR43649">
    <property type="entry name" value="ARABINOSE-BINDING PROTEIN-RELATED"/>
    <property type="match status" value="1"/>
</dbReference>
<dbReference type="CDD" id="cd13585">
    <property type="entry name" value="PBP2_TMBP_like"/>
    <property type="match status" value="1"/>
</dbReference>
<dbReference type="PROSITE" id="PS51257">
    <property type="entry name" value="PROKAR_LIPOPROTEIN"/>
    <property type="match status" value="1"/>
</dbReference>
<dbReference type="SUPFAM" id="SSF53850">
    <property type="entry name" value="Periplasmic binding protein-like II"/>
    <property type="match status" value="1"/>
</dbReference>
<dbReference type="InterPro" id="IPR050490">
    <property type="entry name" value="Bact_solute-bd_prot1"/>
</dbReference>
<sequence>MRKRWKKLGAICVATAMCAGLLAGCGSSESSSDSGKKTISIWFPAYAGTDAEVSDQEFWEEQLEPLEKEENCNFDVQILPWSNYEEKYLSGVTSGNGPDIGYMSMEMMGDYIAKDLLADMGSYFNDEEKDNYIYYDYGTIDGKQYALPFIAGNARILIGNKAILEKAGVTQMPTTWDELVSACQAIQKTSPDVKPFDMALGGAWGNVDENFLPFFWSAGGELLDEDGNVNIDTEEGREAMQFLYDLRFTHNFIDESATSNDDARIDFEAGKTGFMILATSNCLNLEGVDWDWTTALAGPDGEAKTFFAADSLVLFDKCEDKDLAMKAIKHLSSADVMSEFHKQITEQPPITKDEEYSGDERFKELYTTENDNFKTLTPFNSAVSLLTKVNENLQSMMMGEMKPEEVLKNAQDYYNENLASE</sequence>
<comment type="caution">
    <text evidence="2">The sequence shown here is derived from an EMBL/GenBank/DDBJ whole genome shotgun (WGS) entry which is preliminary data.</text>
</comment>
<dbReference type="OrthoDB" id="41208at2"/>
<name>A0A3E3K0S8_9FIRM</name>
<evidence type="ECO:0000313" key="3">
    <source>
        <dbReference type="Proteomes" id="UP000261080"/>
    </source>
</evidence>
<dbReference type="RefSeq" id="WP_117493625.1">
    <property type="nucleotide sequence ID" value="NZ_CALBAT010000022.1"/>
</dbReference>
<dbReference type="PANTHER" id="PTHR43649:SF30">
    <property type="entry name" value="ABC TRANSPORTER SUBSTRATE-BINDING PROTEIN"/>
    <property type="match status" value="1"/>
</dbReference>
<evidence type="ECO:0000313" key="2">
    <source>
        <dbReference type="EMBL" id="RGE86062.1"/>
    </source>
</evidence>
<feature type="signal peptide" evidence="1">
    <location>
        <begin position="1"/>
        <end position="23"/>
    </location>
</feature>
<gene>
    <name evidence="2" type="ORF">DW016_11235</name>
</gene>
<organism evidence="2 3">
    <name type="scientific">Sellimonas intestinalis</name>
    <dbReference type="NCBI Taxonomy" id="1653434"/>
    <lineage>
        <taxon>Bacteria</taxon>
        <taxon>Bacillati</taxon>
        <taxon>Bacillota</taxon>
        <taxon>Clostridia</taxon>
        <taxon>Lachnospirales</taxon>
        <taxon>Lachnospiraceae</taxon>
        <taxon>Sellimonas</taxon>
    </lineage>
</organism>
<dbReference type="Gene3D" id="3.40.190.10">
    <property type="entry name" value="Periplasmic binding protein-like II"/>
    <property type="match status" value="1"/>
</dbReference>
<feature type="chain" id="PRO_5039211757" evidence="1">
    <location>
        <begin position="24"/>
        <end position="421"/>
    </location>
</feature>
<dbReference type="AlphaFoldDB" id="A0A3E3K0S8"/>
<keyword evidence="1" id="KW-0732">Signal</keyword>
<accession>A0A3E3K0S8</accession>
<protein>
    <submittedName>
        <fullName evidence="2">Sugar ABC transporter substrate-binding protein</fullName>
    </submittedName>
</protein>
<dbReference type="InterPro" id="IPR006059">
    <property type="entry name" value="SBP"/>
</dbReference>
<keyword evidence="3" id="KW-1185">Reference proteome</keyword>
<reference evidence="2 3" key="1">
    <citation type="submission" date="2018-08" db="EMBL/GenBank/DDBJ databases">
        <title>A genome reference for cultivated species of the human gut microbiota.</title>
        <authorList>
            <person name="Zou Y."/>
            <person name="Xue W."/>
            <person name="Luo G."/>
        </authorList>
    </citation>
    <scope>NUCLEOTIDE SEQUENCE [LARGE SCALE GENOMIC DNA]</scope>
    <source>
        <strain evidence="2 3">AF37-2AT</strain>
    </source>
</reference>
<proteinExistence type="predicted"/>
<dbReference type="Pfam" id="PF01547">
    <property type="entry name" value="SBP_bac_1"/>
    <property type="match status" value="1"/>
</dbReference>
<dbReference type="Proteomes" id="UP000261080">
    <property type="component" value="Unassembled WGS sequence"/>
</dbReference>
<dbReference type="EMBL" id="QVLX01000006">
    <property type="protein sequence ID" value="RGE86062.1"/>
    <property type="molecule type" value="Genomic_DNA"/>
</dbReference>